<keyword evidence="2" id="KW-0479">Metal-binding</keyword>
<dbReference type="InterPro" id="IPR051059">
    <property type="entry name" value="VerF-like"/>
</dbReference>
<keyword evidence="5" id="KW-0862">Zinc</keyword>
<proteinExistence type="predicted"/>
<dbReference type="GO" id="GO:0000981">
    <property type="term" value="F:DNA-binding transcription factor activity, RNA polymerase II-specific"/>
    <property type="evidence" value="ECO:0007669"/>
    <property type="project" value="InterPro"/>
</dbReference>
<dbReference type="GO" id="GO:0008270">
    <property type="term" value="F:zinc ion binding"/>
    <property type="evidence" value="ECO:0007669"/>
    <property type="project" value="UniProtKB-KW"/>
</dbReference>
<sequence>MNGINDRPNTPSTVFDYGIGSSLQLSPNSLVHLSSWTSPRSLLIEHGLMASLYQRPTKLNITMLIQFPFLDKFTKATGFVGSFGCSTKQQRLCIISDPVKANPSRKPTAKEEMRSDAAMHWVEIARNILVQSNGNTANPVALLAVTRKIVDQIRDTAIKQPSRGPTDMTWSPSMEALCYKFFNPTNLHKCLALFWSCWYPNWPTIHAPSFNMREKSPALIAVMALVGACLSPKEQDHASAQIWFDLVEEVVFSDDAFDDEDISNAWRDSTTNHRQSAHLQVLQAVYCVCLYQTWEGSKRSRRRALRQRFNNLVHLARDIGIDQASLKRIDTSHPCGFNWEEYIIRESLIRICSYISNIDASYALFFRHLPRMAPSELVIEMSSPESCFQASSSEECFAELKAWRERMGVNATNLTILGAVNALCNNKIIAMPTTRRAFAHLSVLNMFTFIHALYLQVYSIETSATNGLDVARTTPVANALRNWQQSWPSQTRDAELVDLLRKESDLSTMWQRIGFMRYAPEYWLIAYSSLKKIYTRNNKRSSQISIATIDVGHGHMIDARRLISELRSEDIVSVMDSDTL</sequence>
<comment type="caution">
    <text evidence="8">The sequence shown here is derived from an EMBL/GenBank/DDBJ whole genome shotgun (WGS) entry which is preliminary data.</text>
</comment>
<dbReference type="Proteomes" id="UP001199106">
    <property type="component" value="Unassembled WGS sequence"/>
</dbReference>
<evidence type="ECO:0000256" key="6">
    <source>
        <dbReference type="ARBA" id="ARBA00023242"/>
    </source>
</evidence>
<evidence type="ECO:0000256" key="1">
    <source>
        <dbReference type="ARBA" id="ARBA00004123"/>
    </source>
</evidence>
<keyword evidence="9" id="KW-1185">Reference proteome</keyword>
<evidence type="ECO:0000313" key="8">
    <source>
        <dbReference type="EMBL" id="KAG9189975.1"/>
    </source>
</evidence>
<comment type="subcellular location">
    <subcellularLocation>
        <location evidence="1">Nucleus</location>
    </subcellularLocation>
</comment>
<name>A0AAD4I5U0_9PLEO</name>
<keyword evidence="6" id="KW-0539">Nucleus</keyword>
<dbReference type="PANTHER" id="PTHR40626">
    <property type="entry name" value="MIP31509P"/>
    <property type="match status" value="1"/>
</dbReference>
<dbReference type="InterPro" id="IPR007219">
    <property type="entry name" value="XnlR_reg_dom"/>
</dbReference>
<dbReference type="Pfam" id="PF04082">
    <property type="entry name" value="Fungal_trans"/>
    <property type="match status" value="1"/>
</dbReference>
<evidence type="ECO:0000259" key="7">
    <source>
        <dbReference type="Pfam" id="PF04082"/>
    </source>
</evidence>
<evidence type="ECO:0000256" key="3">
    <source>
        <dbReference type="ARBA" id="ARBA00022737"/>
    </source>
</evidence>
<dbReference type="GO" id="GO:0006351">
    <property type="term" value="P:DNA-templated transcription"/>
    <property type="evidence" value="ECO:0007669"/>
    <property type="project" value="InterPro"/>
</dbReference>
<dbReference type="EMBL" id="JAANER010000005">
    <property type="protein sequence ID" value="KAG9189975.1"/>
    <property type="molecule type" value="Genomic_DNA"/>
</dbReference>
<dbReference type="GO" id="GO:0000978">
    <property type="term" value="F:RNA polymerase II cis-regulatory region sequence-specific DNA binding"/>
    <property type="evidence" value="ECO:0007669"/>
    <property type="project" value="InterPro"/>
</dbReference>
<evidence type="ECO:0000256" key="2">
    <source>
        <dbReference type="ARBA" id="ARBA00022723"/>
    </source>
</evidence>
<dbReference type="PANTHER" id="PTHR40626:SF3">
    <property type="entry name" value="TRANSCRIPTION FACTOR WITH C2H2 AND ZN(2)-CYS(6) DNA BINDING DOMAIN (EUROFUNG)-RELATED"/>
    <property type="match status" value="1"/>
</dbReference>
<keyword evidence="3" id="KW-0677">Repeat</keyword>
<evidence type="ECO:0000313" key="9">
    <source>
        <dbReference type="Proteomes" id="UP001199106"/>
    </source>
</evidence>
<gene>
    <name evidence="8" type="ORF">G6011_06843</name>
</gene>
<dbReference type="AlphaFoldDB" id="A0AAD4I5U0"/>
<dbReference type="GO" id="GO:0005634">
    <property type="term" value="C:nucleus"/>
    <property type="evidence" value="ECO:0007669"/>
    <property type="project" value="UniProtKB-SubCell"/>
</dbReference>
<feature type="domain" description="Xylanolytic transcriptional activator regulatory" evidence="7">
    <location>
        <begin position="192"/>
        <end position="417"/>
    </location>
</feature>
<dbReference type="GO" id="GO:0000785">
    <property type="term" value="C:chromatin"/>
    <property type="evidence" value="ECO:0007669"/>
    <property type="project" value="TreeGrafter"/>
</dbReference>
<protein>
    <recommendedName>
        <fullName evidence="7">Xylanolytic transcriptional activator regulatory domain-containing protein</fullName>
    </recommendedName>
</protein>
<evidence type="ECO:0000256" key="4">
    <source>
        <dbReference type="ARBA" id="ARBA00022771"/>
    </source>
</evidence>
<evidence type="ECO:0000256" key="5">
    <source>
        <dbReference type="ARBA" id="ARBA00022833"/>
    </source>
</evidence>
<organism evidence="8 9">
    <name type="scientific">Alternaria panax</name>
    <dbReference type="NCBI Taxonomy" id="48097"/>
    <lineage>
        <taxon>Eukaryota</taxon>
        <taxon>Fungi</taxon>
        <taxon>Dikarya</taxon>
        <taxon>Ascomycota</taxon>
        <taxon>Pezizomycotina</taxon>
        <taxon>Dothideomycetes</taxon>
        <taxon>Pleosporomycetidae</taxon>
        <taxon>Pleosporales</taxon>
        <taxon>Pleosporineae</taxon>
        <taxon>Pleosporaceae</taxon>
        <taxon>Alternaria</taxon>
        <taxon>Alternaria sect. Panax</taxon>
    </lineage>
</organism>
<keyword evidence="4" id="KW-0863">Zinc-finger</keyword>
<accession>A0AAD4I5U0</accession>
<reference evidence="8" key="1">
    <citation type="submission" date="2021-07" db="EMBL/GenBank/DDBJ databases">
        <title>Genome Resource of American Ginseng Black Spot Pathogen Alternaria panax.</title>
        <authorList>
            <person name="Qiu C."/>
            <person name="Wang W."/>
            <person name="Liu Z."/>
        </authorList>
    </citation>
    <scope>NUCLEOTIDE SEQUENCE</scope>
    <source>
        <strain evidence="8">BNCC115425</strain>
    </source>
</reference>
<dbReference type="CDD" id="cd12148">
    <property type="entry name" value="fungal_TF_MHR"/>
    <property type="match status" value="1"/>
</dbReference>